<keyword evidence="11" id="KW-1185">Reference proteome</keyword>
<evidence type="ECO:0000256" key="1">
    <source>
        <dbReference type="ARBA" id="ARBA00004651"/>
    </source>
</evidence>
<feature type="domain" description="BON" evidence="9">
    <location>
        <begin position="50"/>
        <end position="116"/>
    </location>
</feature>
<dbReference type="InterPro" id="IPR023408">
    <property type="entry name" value="MscS_beta-dom_sf"/>
</dbReference>
<feature type="region of interest" description="Disordered" evidence="7">
    <location>
        <begin position="26"/>
        <end position="47"/>
    </location>
</feature>
<dbReference type="EMBL" id="CP000248">
    <property type="protein sequence ID" value="ABD24741.1"/>
    <property type="molecule type" value="Genomic_DNA"/>
</dbReference>
<evidence type="ECO:0000313" key="11">
    <source>
        <dbReference type="Proteomes" id="UP000009134"/>
    </source>
</evidence>
<evidence type="ECO:0000313" key="10">
    <source>
        <dbReference type="EMBL" id="ABD24741.1"/>
    </source>
</evidence>
<dbReference type="RefSeq" id="WP_011443955.1">
    <property type="nucleotide sequence ID" value="NC_007794.1"/>
</dbReference>
<proteinExistence type="inferred from homology"/>
<accession>Q2GBN2</accession>
<dbReference type="HOGENOM" id="CLU_037945_7_0_5"/>
<dbReference type="eggNOG" id="COG2823">
    <property type="taxonomic scope" value="Bacteria"/>
</dbReference>
<evidence type="ECO:0000256" key="5">
    <source>
        <dbReference type="ARBA" id="ARBA00023136"/>
    </source>
</evidence>
<gene>
    <name evidence="10" type="ordered locus">Saro_0293</name>
</gene>
<dbReference type="PROSITE" id="PS50914">
    <property type="entry name" value="BON"/>
    <property type="match status" value="1"/>
</dbReference>
<dbReference type="PANTHER" id="PTHR30221:SF1">
    <property type="entry name" value="SMALL-CONDUCTANCE MECHANOSENSITIVE CHANNEL"/>
    <property type="match status" value="1"/>
</dbReference>
<dbReference type="Gene3D" id="2.30.30.60">
    <property type="match status" value="1"/>
</dbReference>
<evidence type="ECO:0000256" key="3">
    <source>
        <dbReference type="ARBA" id="ARBA00022692"/>
    </source>
</evidence>
<dbReference type="InterPro" id="IPR010920">
    <property type="entry name" value="LSM_dom_sf"/>
</dbReference>
<evidence type="ECO:0000256" key="7">
    <source>
        <dbReference type="SAM" id="MobiDB-lite"/>
    </source>
</evidence>
<dbReference type="InterPro" id="IPR045275">
    <property type="entry name" value="MscS_archaea/bacteria_type"/>
</dbReference>
<feature type="chain" id="PRO_5004208119" description="Small-conductance mechanosensitive channel" evidence="8">
    <location>
        <begin position="22"/>
        <end position="447"/>
    </location>
</feature>
<feature type="transmembrane region" description="Helical" evidence="6">
    <location>
        <begin position="142"/>
        <end position="163"/>
    </location>
</feature>
<dbReference type="Gene3D" id="3.30.1340.30">
    <property type="match status" value="1"/>
</dbReference>
<keyword evidence="5 6" id="KW-0472">Membrane</keyword>
<keyword evidence="8" id="KW-0732">Signal</keyword>
<dbReference type="GO" id="GO:0008381">
    <property type="term" value="F:mechanosensitive monoatomic ion channel activity"/>
    <property type="evidence" value="ECO:0007669"/>
    <property type="project" value="InterPro"/>
</dbReference>
<name>Q2GBN2_NOVAD</name>
<feature type="transmembrane region" description="Helical" evidence="6">
    <location>
        <begin position="175"/>
        <end position="197"/>
    </location>
</feature>
<feature type="signal peptide" evidence="8">
    <location>
        <begin position="1"/>
        <end position="21"/>
    </location>
</feature>
<dbReference type="KEGG" id="nar:Saro_0293"/>
<keyword evidence="6" id="KW-0407">Ion channel</keyword>
<dbReference type="eggNOG" id="COG0668">
    <property type="taxonomic scope" value="Bacteria"/>
</dbReference>
<organism evidence="10 11">
    <name type="scientific">Novosphingobium aromaticivorans (strain ATCC 700278 / DSM 12444 / CCUG 56034 / CIP 105152 / NBRC 16084 / F199)</name>
    <dbReference type="NCBI Taxonomy" id="279238"/>
    <lineage>
        <taxon>Bacteria</taxon>
        <taxon>Pseudomonadati</taxon>
        <taxon>Pseudomonadota</taxon>
        <taxon>Alphaproteobacteria</taxon>
        <taxon>Sphingomonadales</taxon>
        <taxon>Sphingomonadaceae</taxon>
        <taxon>Novosphingobium</taxon>
    </lineage>
</organism>
<dbReference type="SUPFAM" id="SSF82689">
    <property type="entry name" value="Mechanosensitive channel protein MscS (YggB), C-terminal domain"/>
    <property type="match status" value="1"/>
</dbReference>
<evidence type="ECO:0000256" key="8">
    <source>
        <dbReference type="SAM" id="SignalP"/>
    </source>
</evidence>
<dbReference type="InterPro" id="IPR011066">
    <property type="entry name" value="MscS_channel_C_sf"/>
</dbReference>
<comment type="function">
    <text evidence="6">Mechanosensitive channel that participates in the regulation of osmotic pressure changes within the cell, opening in response to stretch forces in the membrane lipid bilayer, without the need for other proteins. Contributes to normal resistance to hypoosmotic shock. Forms an ion channel of 1.0 nanosiemens conductance with a slight preference for anions.</text>
</comment>
<feature type="compositionally biased region" description="Low complexity" evidence="7">
    <location>
        <begin position="26"/>
        <end position="40"/>
    </location>
</feature>
<evidence type="ECO:0000256" key="4">
    <source>
        <dbReference type="ARBA" id="ARBA00022989"/>
    </source>
</evidence>
<dbReference type="AlphaFoldDB" id="Q2GBN2"/>
<sequence>MMLPPFLLGALLAAAPLGAQAALPKLPKPAPSASASTPAPVISAQPAPDEDARLAARIRAIFDEIPALRGTGVRVAAGVVTLTGIVPDDKTIAQAEGIASRLSGVVTVQNRLERDLGVERNLNPALSGVTGRLNEFARAVPLIAIAMLVAFLVGALGYAIAARKAVWQRVAPNPFLAELIATAIRFAFVVGGVVLALDIVGATALLGAVLGGAGVLGLAVGLAVRDSIDNYVSSLMLSVRQPFRANDNVRIDQHEGRVVRLTSRATVLLTPDGNHLRVPNATVFKAVITNFTTNPERRFQFDYSIDHAGDPCRAQAIALDVLKKLDWVLGDPRPTAEIADLSGSVQVLRFAGWIDQTRADFGKGRTRAMEAVRRALRDAGYAAEGPEYRVHLDSEAHPPPPQSAEPRAGDADVDDVAPDRHMERMVREERSGDEGGKDLLDSRRPVE</sequence>
<comment type="caution">
    <text evidence="6">Lacks conserved residue(s) required for the propagation of feature annotation.</text>
</comment>
<dbReference type="Proteomes" id="UP000009134">
    <property type="component" value="Chromosome"/>
</dbReference>
<dbReference type="PANTHER" id="PTHR30221">
    <property type="entry name" value="SMALL-CONDUCTANCE MECHANOSENSITIVE CHANNEL"/>
    <property type="match status" value="1"/>
</dbReference>
<keyword evidence="6" id="KW-0406">Ion transport</keyword>
<dbReference type="Pfam" id="PF00924">
    <property type="entry name" value="MS_channel_2nd"/>
    <property type="match status" value="1"/>
</dbReference>
<keyword evidence="6" id="KW-0997">Cell inner membrane</keyword>
<keyword evidence="3 6" id="KW-0812">Transmembrane</keyword>
<reference evidence="11" key="1">
    <citation type="submission" date="2006-01" db="EMBL/GenBank/DDBJ databases">
        <title>Complete sequence of Novosphingobium aromaticivorans DSM 12444.</title>
        <authorList>
            <consortium name="US DOE Joint Genome Institute"/>
            <person name="Copeland A."/>
            <person name="Lucas S."/>
            <person name="Lapidus A."/>
            <person name="Barry K."/>
            <person name="Detter J.C."/>
            <person name="Glavina T."/>
            <person name="Hammon N."/>
            <person name="Israni S."/>
            <person name="Pitluck S."/>
            <person name="Chain P."/>
            <person name="Malfatti S."/>
            <person name="Shin M."/>
            <person name="Vergez L."/>
            <person name="Schmutz J."/>
            <person name="Larimer F."/>
            <person name="Land M."/>
            <person name="Kyrpides N."/>
            <person name="Ivanova N."/>
            <person name="Fredrickson J."/>
            <person name="Balkwill D."/>
            <person name="Romine M.F."/>
            <person name="Richardson P."/>
        </authorList>
    </citation>
    <scope>NUCLEOTIDE SEQUENCE [LARGE SCALE GENOMIC DNA]</scope>
    <source>
        <strain evidence="11">ATCC 700278 / DSM 12444 / CCUG 56034 / CIP 105152 / NBRC 16084 / F199</strain>
    </source>
</reference>
<keyword evidence="6" id="KW-0813">Transport</keyword>
<evidence type="ECO:0000256" key="2">
    <source>
        <dbReference type="ARBA" id="ARBA00022475"/>
    </source>
</evidence>
<protein>
    <recommendedName>
        <fullName evidence="6">Small-conductance mechanosensitive channel</fullName>
    </recommendedName>
</protein>
<dbReference type="Pfam" id="PF04972">
    <property type="entry name" value="BON"/>
    <property type="match status" value="1"/>
</dbReference>
<feature type="transmembrane region" description="Helical" evidence="6">
    <location>
        <begin position="203"/>
        <end position="224"/>
    </location>
</feature>
<dbReference type="GO" id="GO:0005886">
    <property type="term" value="C:plasma membrane"/>
    <property type="evidence" value="ECO:0007669"/>
    <property type="project" value="UniProtKB-SubCell"/>
</dbReference>
<dbReference type="Gene3D" id="3.30.70.100">
    <property type="match status" value="1"/>
</dbReference>
<comment type="subunit">
    <text evidence="6">Homoheptamer.</text>
</comment>
<dbReference type="SUPFAM" id="SSF50182">
    <property type="entry name" value="Sm-like ribonucleoproteins"/>
    <property type="match status" value="1"/>
</dbReference>
<dbReference type="InterPro" id="IPR007055">
    <property type="entry name" value="BON_dom"/>
</dbReference>
<feature type="compositionally biased region" description="Basic and acidic residues" evidence="7">
    <location>
        <begin position="417"/>
        <end position="447"/>
    </location>
</feature>
<dbReference type="Gene3D" id="1.10.287.1260">
    <property type="match status" value="1"/>
</dbReference>
<dbReference type="InterPro" id="IPR006685">
    <property type="entry name" value="MscS_channel_2nd"/>
</dbReference>
<evidence type="ECO:0000256" key="6">
    <source>
        <dbReference type="RuleBase" id="RU369025"/>
    </source>
</evidence>
<keyword evidence="4 6" id="KW-1133">Transmembrane helix</keyword>
<feature type="region of interest" description="Disordered" evidence="7">
    <location>
        <begin position="391"/>
        <end position="447"/>
    </location>
</feature>
<evidence type="ECO:0000259" key="9">
    <source>
        <dbReference type="PROSITE" id="PS50914"/>
    </source>
</evidence>
<comment type="subcellular location">
    <subcellularLocation>
        <location evidence="6">Cell inner membrane</location>
        <topology evidence="6">Multi-pass membrane protein</topology>
    </subcellularLocation>
    <subcellularLocation>
        <location evidence="1">Cell membrane</location>
        <topology evidence="1">Multi-pass membrane protein</topology>
    </subcellularLocation>
</comment>
<comment type="similarity">
    <text evidence="6">Belongs to the MscS (TC 1.A.23) family.</text>
</comment>
<keyword evidence="2" id="KW-1003">Cell membrane</keyword>
<dbReference type="STRING" id="279238.Saro_0293"/>